<dbReference type="Gene3D" id="1.10.150.130">
    <property type="match status" value="1"/>
</dbReference>
<evidence type="ECO:0000259" key="4">
    <source>
        <dbReference type="PROSITE" id="PS51898"/>
    </source>
</evidence>
<comment type="similarity">
    <text evidence="1">Belongs to the 'phage' integrase family.</text>
</comment>
<dbReference type="PANTHER" id="PTHR30349:SF64">
    <property type="entry name" value="PROPHAGE INTEGRASE INTD-RELATED"/>
    <property type="match status" value="1"/>
</dbReference>
<gene>
    <name evidence="5" type="ORF">EVA_15220</name>
</gene>
<keyword evidence="2" id="KW-0238">DNA-binding</keyword>
<dbReference type="PANTHER" id="PTHR30349">
    <property type="entry name" value="PHAGE INTEGRASE-RELATED"/>
    <property type="match status" value="1"/>
</dbReference>
<dbReference type="InterPro" id="IPR035386">
    <property type="entry name" value="Arm-DNA-bind_5"/>
</dbReference>
<dbReference type="Pfam" id="PF00589">
    <property type="entry name" value="Phage_integrase"/>
    <property type="match status" value="1"/>
</dbReference>
<accession>J9FQB4</accession>
<proteinExistence type="inferred from homology"/>
<protein>
    <submittedName>
        <fullName evidence="5">Tyrosine type site-specific recombinase</fullName>
    </submittedName>
</protein>
<dbReference type="InterPro" id="IPR050090">
    <property type="entry name" value="Tyrosine_recombinase_XerCD"/>
</dbReference>
<dbReference type="InterPro" id="IPR002104">
    <property type="entry name" value="Integrase_catalytic"/>
</dbReference>
<dbReference type="CDD" id="cd01185">
    <property type="entry name" value="INTN1_C_like"/>
    <property type="match status" value="1"/>
</dbReference>
<dbReference type="Pfam" id="PF17293">
    <property type="entry name" value="Arm-DNA-bind_5"/>
    <property type="match status" value="1"/>
</dbReference>
<dbReference type="PROSITE" id="PS51898">
    <property type="entry name" value="TYR_RECOMBINASE"/>
    <property type="match status" value="1"/>
</dbReference>
<dbReference type="InterPro" id="IPR011010">
    <property type="entry name" value="DNA_brk_join_enz"/>
</dbReference>
<evidence type="ECO:0000256" key="3">
    <source>
        <dbReference type="ARBA" id="ARBA00023172"/>
    </source>
</evidence>
<dbReference type="Pfam" id="PF13102">
    <property type="entry name" value="Phage_int_SAM_5"/>
    <property type="match status" value="1"/>
</dbReference>
<dbReference type="InterPro" id="IPR025269">
    <property type="entry name" value="SAM-like_dom"/>
</dbReference>
<dbReference type="AlphaFoldDB" id="J9FQB4"/>
<dbReference type="GO" id="GO:0003677">
    <property type="term" value="F:DNA binding"/>
    <property type="evidence" value="ECO:0007669"/>
    <property type="project" value="UniProtKB-KW"/>
</dbReference>
<evidence type="ECO:0000313" key="5">
    <source>
        <dbReference type="EMBL" id="EJW96673.1"/>
    </source>
</evidence>
<organism evidence="5">
    <name type="scientific">gut metagenome</name>
    <dbReference type="NCBI Taxonomy" id="749906"/>
    <lineage>
        <taxon>unclassified sequences</taxon>
        <taxon>metagenomes</taxon>
        <taxon>organismal metagenomes</taxon>
    </lineage>
</organism>
<dbReference type="EMBL" id="AMCI01005170">
    <property type="protein sequence ID" value="EJW96673.1"/>
    <property type="molecule type" value="Genomic_DNA"/>
</dbReference>
<dbReference type="GO" id="GO:0006310">
    <property type="term" value="P:DNA recombination"/>
    <property type="evidence" value="ECO:0007669"/>
    <property type="project" value="UniProtKB-KW"/>
</dbReference>
<feature type="domain" description="Tyr recombinase" evidence="4">
    <location>
        <begin position="195"/>
        <end position="361"/>
    </location>
</feature>
<sequence length="378" mass="44362">MHVCTKVTLRQRLLKSGKVTLYLDYYPAIRNPHTNRSQRHEYLGIYLYGMPKNAVERNFNQSMLEKAELIRCRRQETVINRQFGFLDHHQLQENFLSYFEKITRRKYQKWSIVYQHFLVFTGGKCTFGEVSVELCTKFREYLLNAHQLKCTNKRLSQNAAGYFTTFRALLKMAYKEKLLRENINDYLDYIEWEEVEREFLTQEELIQLAQTPCEIDVLKRASLFSCLTGLRFSDVYNLTWEHVREVSGIGLCLVFRTQKTKTPTTLPLCQEAIELMGEATTGKVFEGFKKTMTSQPLRDWIEAAGIHKHITFHCFRHTYATLQMAMSTNPYVVSQALTHKNLETTLRYTHDIPTALMDTLGKISIKPKEQIEQESSTK</sequence>
<dbReference type="InterPro" id="IPR010998">
    <property type="entry name" value="Integrase_recombinase_N"/>
</dbReference>
<name>J9FQB4_9ZZZZ</name>
<reference evidence="5" key="1">
    <citation type="journal article" date="2012" name="PLoS ONE">
        <title>Gene sets for utilization of primary and secondary nutrition supplies in the distal gut of endangered iberian lynx.</title>
        <authorList>
            <person name="Alcaide M."/>
            <person name="Messina E."/>
            <person name="Richter M."/>
            <person name="Bargiela R."/>
            <person name="Peplies J."/>
            <person name="Huws S.A."/>
            <person name="Newbold C.J."/>
            <person name="Golyshin P.N."/>
            <person name="Simon M.A."/>
            <person name="Lopez G."/>
            <person name="Yakimov M.M."/>
            <person name="Ferrer M."/>
        </authorList>
    </citation>
    <scope>NUCLEOTIDE SEQUENCE</scope>
</reference>
<evidence type="ECO:0000256" key="2">
    <source>
        <dbReference type="ARBA" id="ARBA00023125"/>
    </source>
</evidence>
<dbReference type="Gene3D" id="1.10.443.10">
    <property type="entry name" value="Intergrase catalytic core"/>
    <property type="match status" value="1"/>
</dbReference>
<dbReference type="GO" id="GO:0015074">
    <property type="term" value="P:DNA integration"/>
    <property type="evidence" value="ECO:0007669"/>
    <property type="project" value="InterPro"/>
</dbReference>
<keyword evidence="3" id="KW-0233">DNA recombination</keyword>
<dbReference type="InterPro" id="IPR013762">
    <property type="entry name" value="Integrase-like_cat_sf"/>
</dbReference>
<dbReference type="SUPFAM" id="SSF56349">
    <property type="entry name" value="DNA breaking-rejoining enzymes"/>
    <property type="match status" value="1"/>
</dbReference>
<comment type="caution">
    <text evidence="5">The sequence shown here is derived from an EMBL/GenBank/DDBJ whole genome shotgun (WGS) entry which is preliminary data.</text>
</comment>
<evidence type="ECO:0000256" key="1">
    <source>
        <dbReference type="ARBA" id="ARBA00008857"/>
    </source>
</evidence>